<gene>
    <name evidence="4" type="ORF">BRAD3257_4216</name>
    <name evidence="3" type="ORF">JWS04_22145</name>
</gene>
<feature type="transmembrane region" description="Helical" evidence="1">
    <location>
        <begin position="59"/>
        <end position="75"/>
    </location>
</feature>
<dbReference type="Proteomes" id="UP000669317">
    <property type="component" value="Unassembled WGS sequence"/>
</dbReference>
<feature type="transmembrane region" description="Helical" evidence="1">
    <location>
        <begin position="31"/>
        <end position="52"/>
    </location>
</feature>
<evidence type="ECO:0000313" key="6">
    <source>
        <dbReference type="Proteomes" id="UP000669317"/>
    </source>
</evidence>
<protein>
    <submittedName>
        <fullName evidence="3">SPW repeat protein</fullName>
    </submittedName>
</protein>
<evidence type="ECO:0000313" key="5">
    <source>
        <dbReference type="Proteomes" id="UP000246085"/>
    </source>
</evidence>
<keyword evidence="1" id="KW-0472">Membrane</keyword>
<keyword evidence="1" id="KW-0812">Transmembrane</keyword>
<reference evidence="4 5" key="1">
    <citation type="submission" date="2018-03" db="EMBL/GenBank/DDBJ databases">
        <authorList>
            <person name="Gully D."/>
        </authorList>
    </citation>
    <scope>NUCLEOTIDE SEQUENCE [LARGE SCALE GENOMIC DNA]</scope>
    <source>
        <strain evidence="4">ORS3257</strain>
    </source>
</reference>
<keyword evidence="1" id="KW-1133">Transmembrane helix</keyword>
<accession>A0A2U3Q1E7</accession>
<reference evidence="3 6" key="2">
    <citation type="submission" date="2021-03" db="EMBL/GenBank/DDBJ databases">
        <title>Genome Sequence of Bradyrhizobium vignae strain ISRA400.</title>
        <authorList>
            <person name="Tisa L.S."/>
            <person name="Svistoonoff S."/>
            <person name="Hocher V."/>
            <person name="Fall S."/>
            <person name="Zaiya A."/>
            <person name="Naing D."/>
            <person name="Niang N."/>
            <person name="Diouf A."/>
            <person name="Dasylva M.C."/>
            <person name="Toure O."/>
            <person name="Gueye M."/>
            <person name="Gully D."/>
            <person name="Tisseyre P."/>
            <person name="Simpson S."/>
            <person name="Morris K."/>
            <person name="Thomas W.K."/>
        </authorList>
    </citation>
    <scope>NUCLEOTIDE SEQUENCE [LARGE SCALE GENOMIC DNA]</scope>
    <source>
        <strain evidence="3 6">ISRA400</strain>
    </source>
</reference>
<feature type="domain" description="SPW repeat-containing integral membrane" evidence="2">
    <location>
        <begin position="6"/>
        <end position="97"/>
    </location>
</feature>
<dbReference type="AlphaFoldDB" id="A0A2U3Q1E7"/>
<keyword evidence="6" id="KW-1185">Reference proteome</keyword>
<proteinExistence type="predicted"/>
<evidence type="ECO:0000313" key="3">
    <source>
        <dbReference type="EMBL" id="MBP0113738.1"/>
    </source>
</evidence>
<organism evidence="4 5">
    <name type="scientific">Bradyrhizobium vignae</name>
    <dbReference type="NCBI Taxonomy" id="1549949"/>
    <lineage>
        <taxon>Bacteria</taxon>
        <taxon>Pseudomonadati</taxon>
        <taxon>Pseudomonadota</taxon>
        <taxon>Alphaproteobacteria</taxon>
        <taxon>Hyphomicrobiales</taxon>
        <taxon>Nitrobacteraceae</taxon>
        <taxon>Bradyrhizobium</taxon>
    </lineage>
</organism>
<dbReference type="InterPro" id="IPR005530">
    <property type="entry name" value="SPW"/>
</dbReference>
<evidence type="ECO:0000259" key="2">
    <source>
        <dbReference type="Pfam" id="PF03779"/>
    </source>
</evidence>
<dbReference type="RefSeq" id="WP_162500593.1">
    <property type="nucleotide sequence ID" value="NZ_JAGIKT010000049.1"/>
</dbReference>
<evidence type="ECO:0000313" key="4">
    <source>
        <dbReference type="EMBL" id="SPP95220.1"/>
    </source>
</evidence>
<feature type="transmembrane region" description="Helical" evidence="1">
    <location>
        <begin position="81"/>
        <end position="99"/>
    </location>
</feature>
<dbReference type="EMBL" id="JAGIKT010000049">
    <property type="protein sequence ID" value="MBP0113738.1"/>
    <property type="molecule type" value="Genomic_DNA"/>
</dbReference>
<name>A0A2U3Q1E7_9BRAD</name>
<dbReference type="Proteomes" id="UP000246085">
    <property type="component" value="Chromosome BRAD3257"/>
</dbReference>
<dbReference type="Pfam" id="PF03779">
    <property type="entry name" value="SPW"/>
    <property type="match status" value="1"/>
</dbReference>
<evidence type="ECO:0000256" key="1">
    <source>
        <dbReference type="SAM" id="Phobius"/>
    </source>
</evidence>
<sequence>MRIQHWQDAASLLVGVWLVLSSPILGLSGAAVWITIALGLGVMLFAVEAFVIPSYLEEWGEMLLGLALVLVPWTIGYDQVAATASSVLSGLLVILLSGWELMTDRDFSAWWHDRWHHPAG</sequence>
<dbReference type="EMBL" id="LS398110">
    <property type="protein sequence ID" value="SPP95220.1"/>
    <property type="molecule type" value="Genomic_DNA"/>
</dbReference>
<dbReference type="KEGG" id="bvz:BRAD3257_4216"/>